<proteinExistence type="predicted"/>
<comment type="caution">
    <text evidence="2">The sequence shown here is derived from an EMBL/GenBank/DDBJ whole genome shotgun (WGS) entry which is preliminary data.</text>
</comment>
<dbReference type="OrthoDB" id="2287304at2759"/>
<reference evidence="2 3" key="1">
    <citation type="submission" date="2019-05" db="EMBL/GenBank/DDBJ databases">
        <title>Emergence of the Ug99 lineage of the wheat stem rust pathogen through somatic hybridization.</title>
        <authorList>
            <person name="Li F."/>
            <person name="Upadhyaya N.M."/>
            <person name="Sperschneider J."/>
            <person name="Matny O."/>
            <person name="Nguyen-Phuc H."/>
            <person name="Mago R."/>
            <person name="Raley C."/>
            <person name="Miller M.E."/>
            <person name="Silverstein K.A.T."/>
            <person name="Henningsen E."/>
            <person name="Hirsch C.D."/>
            <person name="Visser B."/>
            <person name="Pretorius Z.A."/>
            <person name="Steffenson B.J."/>
            <person name="Schwessinger B."/>
            <person name="Dodds P.N."/>
            <person name="Figueroa M."/>
        </authorList>
    </citation>
    <scope>NUCLEOTIDE SEQUENCE [LARGE SCALE GENOMIC DNA]</scope>
    <source>
        <strain evidence="2">21-0</strain>
    </source>
</reference>
<accession>A0A5B0QA69</accession>
<evidence type="ECO:0000313" key="3">
    <source>
        <dbReference type="Proteomes" id="UP000324748"/>
    </source>
</evidence>
<gene>
    <name evidence="2" type="ORF">PGT21_006120</name>
</gene>
<organism evidence="2 3">
    <name type="scientific">Puccinia graminis f. sp. tritici</name>
    <dbReference type="NCBI Taxonomy" id="56615"/>
    <lineage>
        <taxon>Eukaryota</taxon>
        <taxon>Fungi</taxon>
        <taxon>Dikarya</taxon>
        <taxon>Basidiomycota</taxon>
        <taxon>Pucciniomycotina</taxon>
        <taxon>Pucciniomycetes</taxon>
        <taxon>Pucciniales</taxon>
        <taxon>Pucciniaceae</taxon>
        <taxon>Puccinia</taxon>
    </lineage>
</organism>
<keyword evidence="3" id="KW-1185">Reference proteome</keyword>
<name>A0A5B0QA69_PUCGR</name>
<dbReference type="EMBL" id="VSWC01000027">
    <property type="protein sequence ID" value="KAA1109999.1"/>
    <property type="molecule type" value="Genomic_DNA"/>
</dbReference>
<feature type="region of interest" description="Disordered" evidence="1">
    <location>
        <begin position="38"/>
        <end position="61"/>
    </location>
</feature>
<dbReference type="AlphaFoldDB" id="A0A5B0QA69"/>
<evidence type="ECO:0000256" key="1">
    <source>
        <dbReference type="SAM" id="MobiDB-lite"/>
    </source>
</evidence>
<evidence type="ECO:0000313" key="2">
    <source>
        <dbReference type="EMBL" id="KAA1109999.1"/>
    </source>
</evidence>
<sequence>MMDLRLIQSMIDAQSAALATNRQIQTILADTVNIVVEDEDNENQEPPKRGRSRPGRLPNLP</sequence>
<dbReference type="Proteomes" id="UP000324748">
    <property type="component" value="Unassembled WGS sequence"/>
</dbReference>
<protein>
    <submittedName>
        <fullName evidence="2">Uncharacterized protein</fullName>
    </submittedName>
</protein>